<feature type="region of interest" description="Disordered" evidence="1">
    <location>
        <begin position="168"/>
        <end position="188"/>
    </location>
</feature>
<dbReference type="EMBL" id="JAPDMQ010000087">
    <property type="protein sequence ID" value="KAK0535875.1"/>
    <property type="molecule type" value="Genomic_DNA"/>
</dbReference>
<name>A0AAN6JLW2_9BASI</name>
<keyword evidence="3" id="KW-1185">Reference proteome</keyword>
<protein>
    <submittedName>
        <fullName evidence="2">Uncharacterized protein</fullName>
    </submittedName>
</protein>
<evidence type="ECO:0000313" key="3">
    <source>
        <dbReference type="Proteomes" id="UP001176521"/>
    </source>
</evidence>
<sequence>MSSPSRSLTAGPESLRQHRTLRAKPLPPPTSASRVVQQLPTRPSSQAVAIGVPSSLVEPFRSPLLRKRIWDTVEDSSFSSPSSSKTTRRLGTTPARAAVKPRGSQGIVIPKRPSPDVLDEDWLYADARPGPSTKSSAYSPAQAVQDPARRLLIRNTLSPLTQNDVDVASRSAHATKQHEPDCGNSGQHGHFEWAEQELLPRLHASQTFAERDEEIGDDIRSIHGANEHSFAVEGKKTPMEPAQQSSPASRALTPPPQAQSHAKKVTSLYSSPQVKPRSSSPCDRMPPSSPTHRGNDIQLGPYIAPSQWCGLDPVFEAGMTGLDRIADGVGEGGLFELESAEAQARAPVHAIDELSRALGSDPAGPVDDFGLGLGSSRFRGDLEAGMSPSGVRDAVGDQGSQNKMEGDANHQVNNESAGAEADFPSQPAEAFHPPENDFGLEQVEGGDDDELPSMEALRACMQIRTVTTVTRSQNDHSAQ</sequence>
<feature type="compositionally biased region" description="Polar residues" evidence="1">
    <location>
        <begin position="31"/>
        <end position="47"/>
    </location>
</feature>
<reference evidence="2" key="1">
    <citation type="journal article" date="2023" name="PhytoFront">
        <title>Draft Genome Resources of Seven Strains of Tilletia horrida, Causal Agent of Kernel Smut of Rice.</title>
        <authorList>
            <person name="Khanal S."/>
            <person name="Antony Babu S."/>
            <person name="Zhou X.G."/>
        </authorList>
    </citation>
    <scope>NUCLEOTIDE SEQUENCE</scope>
    <source>
        <strain evidence="2">TX3</strain>
    </source>
</reference>
<accession>A0AAN6JLW2</accession>
<feature type="region of interest" description="Disordered" evidence="1">
    <location>
        <begin position="232"/>
        <end position="299"/>
    </location>
</feature>
<feature type="region of interest" description="Disordered" evidence="1">
    <location>
        <begin position="381"/>
        <end position="453"/>
    </location>
</feature>
<gene>
    <name evidence="2" type="ORF">OC842_002173</name>
</gene>
<evidence type="ECO:0000256" key="1">
    <source>
        <dbReference type="SAM" id="MobiDB-lite"/>
    </source>
</evidence>
<dbReference type="Proteomes" id="UP001176521">
    <property type="component" value="Unassembled WGS sequence"/>
</dbReference>
<feature type="compositionally biased region" description="Polar residues" evidence="1">
    <location>
        <begin position="267"/>
        <end position="281"/>
    </location>
</feature>
<dbReference type="AlphaFoldDB" id="A0AAN6JLW2"/>
<evidence type="ECO:0000313" key="2">
    <source>
        <dbReference type="EMBL" id="KAK0535875.1"/>
    </source>
</evidence>
<comment type="caution">
    <text evidence="2">The sequence shown here is derived from an EMBL/GenBank/DDBJ whole genome shotgun (WGS) entry which is preliminary data.</text>
</comment>
<organism evidence="2 3">
    <name type="scientific">Tilletia horrida</name>
    <dbReference type="NCBI Taxonomy" id="155126"/>
    <lineage>
        <taxon>Eukaryota</taxon>
        <taxon>Fungi</taxon>
        <taxon>Dikarya</taxon>
        <taxon>Basidiomycota</taxon>
        <taxon>Ustilaginomycotina</taxon>
        <taxon>Exobasidiomycetes</taxon>
        <taxon>Tilletiales</taxon>
        <taxon>Tilletiaceae</taxon>
        <taxon>Tilletia</taxon>
    </lineage>
</organism>
<feature type="region of interest" description="Disordered" evidence="1">
    <location>
        <begin position="72"/>
        <end position="145"/>
    </location>
</feature>
<proteinExistence type="predicted"/>
<feature type="region of interest" description="Disordered" evidence="1">
    <location>
        <begin position="1"/>
        <end position="53"/>
    </location>
</feature>